<dbReference type="EMBL" id="JBHSBI010000022">
    <property type="protein sequence ID" value="MFC4012647.1"/>
    <property type="molecule type" value="Genomic_DNA"/>
</dbReference>
<accession>A0ABV8GFB4</accession>
<reference evidence="2" key="1">
    <citation type="journal article" date="2019" name="Int. J. Syst. Evol. Microbiol.">
        <title>The Global Catalogue of Microorganisms (GCM) 10K type strain sequencing project: providing services to taxonomists for standard genome sequencing and annotation.</title>
        <authorList>
            <consortium name="The Broad Institute Genomics Platform"/>
            <consortium name="The Broad Institute Genome Sequencing Center for Infectious Disease"/>
            <person name="Wu L."/>
            <person name="Ma J."/>
        </authorList>
    </citation>
    <scope>NUCLEOTIDE SEQUENCE [LARGE SCALE GENOMIC DNA]</scope>
    <source>
        <strain evidence="2">TBRC 1276</strain>
    </source>
</reference>
<evidence type="ECO:0000313" key="2">
    <source>
        <dbReference type="Proteomes" id="UP001595851"/>
    </source>
</evidence>
<dbReference type="Proteomes" id="UP001595851">
    <property type="component" value="Unassembled WGS sequence"/>
</dbReference>
<evidence type="ECO:0000313" key="1">
    <source>
        <dbReference type="EMBL" id="MFC4012647.1"/>
    </source>
</evidence>
<organism evidence="1 2">
    <name type="scientific">Nonomuraea purpurea</name>
    <dbReference type="NCBI Taxonomy" id="1849276"/>
    <lineage>
        <taxon>Bacteria</taxon>
        <taxon>Bacillati</taxon>
        <taxon>Actinomycetota</taxon>
        <taxon>Actinomycetes</taxon>
        <taxon>Streptosporangiales</taxon>
        <taxon>Streptosporangiaceae</taxon>
        <taxon>Nonomuraea</taxon>
    </lineage>
</organism>
<proteinExistence type="predicted"/>
<name>A0ABV8GFB4_9ACTN</name>
<dbReference type="RefSeq" id="WP_379532545.1">
    <property type="nucleotide sequence ID" value="NZ_JBHSBI010000022.1"/>
</dbReference>
<keyword evidence="2" id="KW-1185">Reference proteome</keyword>
<protein>
    <submittedName>
        <fullName evidence="1">Uncharacterized protein</fullName>
    </submittedName>
</protein>
<sequence length="46" mass="4960">MDELLAEIAVTPAPDTIRERLEALRSLGGGASHDDVVTGIRKIRES</sequence>
<comment type="caution">
    <text evidence="1">The sequence shown here is derived from an EMBL/GenBank/DDBJ whole genome shotgun (WGS) entry which is preliminary data.</text>
</comment>
<gene>
    <name evidence="1" type="ORF">ACFOY2_35820</name>
</gene>